<feature type="signal peptide" evidence="3">
    <location>
        <begin position="1"/>
        <end position="21"/>
    </location>
</feature>
<name>A0A7J7XA46_PIPKU</name>
<accession>A0A7J7XA46</accession>
<reference evidence="4 5" key="1">
    <citation type="journal article" date="2020" name="Nature">
        <title>Six reference-quality genomes reveal evolution of bat adaptations.</title>
        <authorList>
            <person name="Jebb D."/>
            <person name="Huang Z."/>
            <person name="Pippel M."/>
            <person name="Hughes G.M."/>
            <person name="Lavrichenko K."/>
            <person name="Devanna P."/>
            <person name="Winkler S."/>
            <person name="Jermiin L.S."/>
            <person name="Skirmuntt E.C."/>
            <person name="Katzourakis A."/>
            <person name="Burkitt-Gray L."/>
            <person name="Ray D.A."/>
            <person name="Sullivan K.A.M."/>
            <person name="Roscito J.G."/>
            <person name="Kirilenko B.M."/>
            <person name="Davalos L.M."/>
            <person name="Corthals A.P."/>
            <person name="Power M.L."/>
            <person name="Jones G."/>
            <person name="Ransome R.D."/>
            <person name="Dechmann D.K.N."/>
            <person name="Locatelli A.G."/>
            <person name="Puechmaille S.J."/>
            <person name="Fedrigo O."/>
            <person name="Jarvis E.D."/>
            <person name="Hiller M."/>
            <person name="Vernes S.C."/>
            <person name="Myers E.W."/>
            <person name="Teeling E.C."/>
        </authorList>
    </citation>
    <scope>NUCLEOTIDE SEQUENCE [LARGE SCALE GENOMIC DNA]</scope>
    <source>
        <strain evidence="4">MPipKuh1</strain>
        <tissue evidence="4">Flight muscle</tissue>
    </source>
</reference>
<feature type="chain" id="PRO_5029950504" description="Fibroblast growth factor" evidence="3">
    <location>
        <begin position="22"/>
        <end position="244"/>
    </location>
</feature>
<dbReference type="Proteomes" id="UP000558488">
    <property type="component" value="Unassembled WGS sequence"/>
</dbReference>
<dbReference type="SUPFAM" id="SSF50353">
    <property type="entry name" value="Cytokine"/>
    <property type="match status" value="1"/>
</dbReference>
<dbReference type="PRINTS" id="PR00263">
    <property type="entry name" value="HBGFFGF"/>
</dbReference>
<dbReference type="PANTHER" id="PTHR11486">
    <property type="entry name" value="FIBROBLAST GROWTH FACTOR"/>
    <property type="match status" value="1"/>
</dbReference>
<sequence length="244" mass="26729">MRCRLWLGLAWLLLARAPGAARTSSGLRRPRSYPHLEGDVRWRRLFSSTHFFLRVDPSGLVQGTRWCHSPDSIIEIRSIRVGVVALKAVHTGFFVAMSRRGHLYGSVSAWWGRPGVGRHWQEAGSSGLMFLTPRSGSTLLTVGSRSALRRTATTPTPHFAGVTEAGPCSWRWTGGGSLDAVAGHGGTTFPLISCPSWSPEAPRGCEEQLDKIQKTSGQVARDQKLEEAQAVAKPCLVTHSFHKH</sequence>
<protein>
    <recommendedName>
        <fullName evidence="3">Fibroblast growth factor</fullName>
        <shortName evidence="3">FGF</shortName>
    </recommendedName>
</protein>
<organism evidence="4 5">
    <name type="scientific">Pipistrellus kuhlii</name>
    <name type="common">Kuhl's pipistrelle</name>
    <dbReference type="NCBI Taxonomy" id="59472"/>
    <lineage>
        <taxon>Eukaryota</taxon>
        <taxon>Metazoa</taxon>
        <taxon>Chordata</taxon>
        <taxon>Craniata</taxon>
        <taxon>Vertebrata</taxon>
        <taxon>Euteleostomi</taxon>
        <taxon>Mammalia</taxon>
        <taxon>Eutheria</taxon>
        <taxon>Laurasiatheria</taxon>
        <taxon>Chiroptera</taxon>
        <taxon>Yangochiroptera</taxon>
        <taxon>Vespertilionidae</taxon>
        <taxon>Pipistrellus</taxon>
    </lineage>
</organism>
<proteinExistence type="inferred from homology"/>
<evidence type="ECO:0000256" key="2">
    <source>
        <dbReference type="ARBA" id="ARBA00023030"/>
    </source>
</evidence>
<dbReference type="InterPro" id="IPR008996">
    <property type="entry name" value="IL1/FGF"/>
</dbReference>
<dbReference type="InterPro" id="IPR002209">
    <property type="entry name" value="Fibroblast_GF_fam"/>
</dbReference>
<comment type="caution">
    <text evidence="4">The sequence shown here is derived from an EMBL/GenBank/DDBJ whole genome shotgun (WGS) entry which is preliminary data.</text>
</comment>
<evidence type="ECO:0000313" key="5">
    <source>
        <dbReference type="Proteomes" id="UP000558488"/>
    </source>
</evidence>
<evidence type="ECO:0000313" key="4">
    <source>
        <dbReference type="EMBL" id="KAF6346534.1"/>
    </source>
</evidence>
<keyword evidence="2" id="KW-0339">Growth factor</keyword>
<evidence type="ECO:0000256" key="3">
    <source>
        <dbReference type="RuleBase" id="RU049442"/>
    </source>
</evidence>
<gene>
    <name evidence="4" type="ORF">mPipKuh1_005053</name>
</gene>
<dbReference type="SMART" id="SM00442">
    <property type="entry name" value="FGF"/>
    <property type="match status" value="1"/>
</dbReference>
<evidence type="ECO:0000256" key="1">
    <source>
        <dbReference type="ARBA" id="ARBA00007936"/>
    </source>
</evidence>
<dbReference type="AlphaFoldDB" id="A0A7J7XA46"/>
<keyword evidence="3" id="KW-0732">Signal</keyword>
<dbReference type="EMBL" id="JACAGB010000008">
    <property type="protein sequence ID" value="KAF6346534.1"/>
    <property type="molecule type" value="Genomic_DNA"/>
</dbReference>
<dbReference type="Pfam" id="PF00167">
    <property type="entry name" value="FGF"/>
    <property type="match status" value="1"/>
</dbReference>
<dbReference type="GO" id="GO:0008083">
    <property type="term" value="F:growth factor activity"/>
    <property type="evidence" value="ECO:0007669"/>
    <property type="project" value="UniProtKB-KW"/>
</dbReference>
<comment type="similarity">
    <text evidence="1 3">Belongs to the heparin-binding growth factors family.</text>
</comment>
<dbReference type="Gene3D" id="2.80.10.50">
    <property type="match status" value="1"/>
</dbReference>
<keyword evidence="5" id="KW-1185">Reference proteome</keyword>